<reference evidence="1 2" key="1">
    <citation type="submission" date="2018-03" db="EMBL/GenBank/DDBJ databases">
        <title>The ancient ancestry and fast evolution of plastids.</title>
        <authorList>
            <person name="Moore K.R."/>
            <person name="Magnabosco C."/>
            <person name="Momper L."/>
            <person name="Gold D.A."/>
            <person name="Bosak T."/>
            <person name="Fournier G.P."/>
        </authorList>
    </citation>
    <scope>NUCLEOTIDE SEQUENCE [LARGE SCALE GENOMIC DNA]</scope>
    <source>
        <strain evidence="1 2">CCALA 037</strain>
    </source>
</reference>
<sequence length="76" mass="8996">MVTVTFSIPEDLQAFIESQVVKNGFQSTDRYLRNLLDRERERERLEGMLIEGLESGEPIEVNDDWWEQKRSNLIKP</sequence>
<name>A0A2T1GJC2_9CYAN</name>
<keyword evidence="2" id="KW-1185">Reference proteome</keyword>
<gene>
    <name evidence="1" type="ORF">C7B77_07180</name>
</gene>
<proteinExistence type="predicted"/>
<comment type="caution">
    <text evidence="1">The sequence shown here is derived from an EMBL/GenBank/DDBJ whole genome shotgun (WGS) entry which is preliminary data.</text>
</comment>
<dbReference type="RefSeq" id="WP_106302133.1">
    <property type="nucleotide sequence ID" value="NZ_PVWO01000062.1"/>
</dbReference>
<evidence type="ECO:0000313" key="2">
    <source>
        <dbReference type="Proteomes" id="UP000238937"/>
    </source>
</evidence>
<dbReference type="Proteomes" id="UP000238937">
    <property type="component" value="Unassembled WGS sequence"/>
</dbReference>
<dbReference type="InterPro" id="IPR010985">
    <property type="entry name" value="Ribbon_hlx_hlx"/>
</dbReference>
<accession>A0A2T1GJC2</accession>
<protein>
    <submittedName>
        <fullName evidence="1">Type II toxin-antitoxin system ParD family antitoxin</fullName>
    </submittedName>
</protein>
<dbReference type="SUPFAM" id="SSF47598">
    <property type="entry name" value="Ribbon-helix-helix"/>
    <property type="match status" value="1"/>
</dbReference>
<dbReference type="EMBL" id="PVWO01000062">
    <property type="protein sequence ID" value="PSB57783.1"/>
    <property type="molecule type" value="Genomic_DNA"/>
</dbReference>
<dbReference type="AlphaFoldDB" id="A0A2T1GJC2"/>
<organism evidence="1 2">
    <name type="scientific">Chamaesiphon polymorphus CCALA 037</name>
    <dbReference type="NCBI Taxonomy" id="2107692"/>
    <lineage>
        <taxon>Bacteria</taxon>
        <taxon>Bacillati</taxon>
        <taxon>Cyanobacteriota</taxon>
        <taxon>Cyanophyceae</taxon>
        <taxon>Gomontiellales</taxon>
        <taxon>Chamaesiphonaceae</taxon>
        <taxon>Chamaesiphon</taxon>
    </lineage>
</organism>
<dbReference type="GO" id="GO:0006355">
    <property type="term" value="P:regulation of DNA-templated transcription"/>
    <property type="evidence" value="ECO:0007669"/>
    <property type="project" value="InterPro"/>
</dbReference>
<evidence type="ECO:0000313" key="1">
    <source>
        <dbReference type="EMBL" id="PSB57783.1"/>
    </source>
</evidence>